<evidence type="ECO:0000313" key="9">
    <source>
        <dbReference type="Proteomes" id="UP000694425"/>
    </source>
</evidence>
<keyword evidence="3 5" id="KW-0863">Zinc-finger</keyword>
<dbReference type="GO" id="GO:0008270">
    <property type="term" value="F:zinc ion binding"/>
    <property type="evidence" value="ECO:0007669"/>
    <property type="project" value="UniProtKB-KW"/>
</dbReference>
<dbReference type="InterPro" id="IPR026319">
    <property type="entry name" value="ZC2HC1A/B-like"/>
</dbReference>
<evidence type="ECO:0000256" key="6">
    <source>
        <dbReference type="SAM" id="MobiDB-lite"/>
    </source>
</evidence>
<evidence type="ECO:0000256" key="1">
    <source>
        <dbReference type="ARBA" id="ARBA00022723"/>
    </source>
</evidence>
<reference evidence="8" key="2">
    <citation type="submission" date="2025-09" db="UniProtKB">
        <authorList>
            <consortium name="Ensembl"/>
        </authorList>
    </citation>
    <scope>IDENTIFICATION</scope>
</reference>
<keyword evidence="2" id="KW-0677">Repeat</keyword>
<feature type="region of interest" description="Disordered" evidence="6">
    <location>
        <begin position="43"/>
        <end position="63"/>
    </location>
</feature>
<proteinExistence type="predicted"/>
<dbReference type="PANTHER" id="PTHR13555:SF68">
    <property type="entry name" value="ZINC FINGER PROTEIN 474"/>
    <property type="match status" value="1"/>
</dbReference>
<dbReference type="InterPro" id="IPR049899">
    <property type="entry name" value="Znf_C2HC_C3H"/>
</dbReference>
<dbReference type="AlphaFoldDB" id="A0A8C7EVT9"/>
<dbReference type="Ensembl" id="ENSNVIT00000031084.1">
    <property type="protein sequence ID" value="ENSNVIP00000026795.1"/>
    <property type="gene ID" value="ENSNVIG00000020736.1"/>
</dbReference>
<dbReference type="Gene3D" id="3.30.160.60">
    <property type="entry name" value="Classic Zinc Finger"/>
    <property type="match status" value="1"/>
</dbReference>
<reference evidence="8" key="1">
    <citation type="submission" date="2025-08" db="UniProtKB">
        <authorList>
            <consortium name="Ensembl"/>
        </authorList>
    </citation>
    <scope>IDENTIFICATION</scope>
</reference>
<keyword evidence="9" id="KW-1185">Reference proteome</keyword>
<name>A0A8C7EVT9_NEOVI</name>
<dbReference type="PROSITE" id="PS52027">
    <property type="entry name" value="ZF_C2HC_C3H"/>
    <property type="match status" value="1"/>
</dbReference>
<evidence type="ECO:0000313" key="8">
    <source>
        <dbReference type="Ensembl" id="ENSNVIP00000026795.1"/>
    </source>
</evidence>
<dbReference type="GeneTree" id="ENSGT00940000164652"/>
<dbReference type="Proteomes" id="UP000694425">
    <property type="component" value="Unplaced"/>
</dbReference>
<evidence type="ECO:0000256" key="3">
    <source>
        <dbReference type="ARBA" id="ARBA00022771"/>
    </source>
</evidence>
<evidence type="ECO:0000256" key="4">
    <source>
        <dbReference type="ARBA" id="ARBA00022833"/>
    </source>
</evidence>
<accession>A0A8C7EVT9</accession>
<evidence type="ECO:0000259" key="7">
    <source>
        <dbReference type="PROSITE" id="PS52027"/>
    </source>
</evidence>
<dbReference type="Pfam" id="PF13913">
    <property type="entry name" value="zf-C2HC_2"/>
    <property type="match status" value="1"/>
</dbReference>
<keyword evidence="4" id="KW-0862">Zinc</keyword>
<dbReference type="PANTHER" id="PTHR13555">
    <property type="entry name" value="C2H2 ZINC FINGER CGI-62-RELATED"/>
    <property type="match status" value="1"/>
</dbReference>
<feature type="domain" description="C2HC/C3H-type" evidence="7">
    <location>
        <begin position="8"/>
        <end position="37"/>
    </location>
</feature>
<evidence type="ECO:0000256" key="5">
    <source>
        <dbReference type="PROSITE-ProRule" id="PRU01371"/>
    </source>
</evidence>
<evidence type="ECO:0000256" key="2">
    <source>
        <dbReference type="ARBA" id="ARBA00022737"/>
    </source>
</evidence>
<sequence>MLIPTRPQTLTCYVCGREFGTLSLPIHEPKCLEKWKIENDRLPRELRRPLPQKTPSQDPEIMT</sequence>
<protein>
    <recommendedName>
        <fullName evidence="7">C2HC/C3H-type domain-containing protein</fullName>
    </recommendedName>
</protein>
<keyword evidence="1" id="KW-0479">Metal-binding</keyword>
<organism evidence="8 9">
    <name type="scientific">Neovison vison</name>
    <name type="common">American mink</name>
    <name type="synonym">Mustela vison</name>
    <dbReference type="NCBI Taxonomy" id="452646"/>
    <lineage>
        <taxon>Eukaryota</taxon>
        <taxon>Metazoa</taxon>
        <taxon>Chordata</taxon>
        <taxon>Craniata</taxon>
        <taxon>Vertebrata</taxon>
        <taxon>Euteleostomi</taxon>
        <taxon>Mammalia</taxon>
        <taxon>Eutheria</taxon>
        <taxon>Laurasiatheria</taxon>
        <taxon>Carnivora</taxon>
        <taxon>Caniformia</taxon>
        <taxon>Musteloidea</taxon>
        <taxon>Mustelidae</taxon>
        <taxon>Mustelinae</taxon>
        <taxon>Neogale</taxon>
    </lineage>
</organism>